<accession>A0AAV7DWR9</accession>
<keyword evidence="3" id="KW-1185">Reference proteome</keyword>
<dbReference type="EMBL" id="JAINDJ010000007">
    <property type="protein sequence ID" value="KAG9441095.1"/>
    <property type="molecule type" value="Genomic_DNA"/>
</dbReference>
<dbReference type="AlphaFoldDB" id="A0AAV7DWR9"/>
<sequence length="140" mass="15939">MATAAVKIGNPGASLTEVKKEMAEKTGQPLCSILNEDNKEKTVEEEGHYSGLLEVLNFDELLLNDMKSGIVPFVEESPSITIYRVPDTIRRVDEQAYITRYRSLAIHFSFNRLYPRDLFLLCTSSNFLIFPYFFSLDFSA</sequence>
<keyword evidence="1" id="KW-0472">Membrane</keyword>
<dbReference type="Proteomes" id="UP000825729">
    <property type="component" value="Unassembled WGS sequence"/>
</dbReference>
<keyword evidence="1" id="KW-0812">Transmembrane</keyword>
<evidence type="ECO:0000256" key="1">
    <source>
        <dbReference type="SAM" id="Phobius"/>
    </source>
</evidence>
<comment type="caution">
    <text evidence="2">The sequence shown here is derived from an EMBL/GenBank/DDBJ whole genome shotgun (WGS) entry which is preliminary data.</text>
</comment>
<keyword evidence="1" id="KW-1133">Transmembrane helix</keyword>
<evidence type="ECO:0000313" key="3">
    <source>
        <dbReference type="Proteomes" id="UP000825729"/>
    </source>
</evidence>
<gene>
    <name evidence="2" type="ORF">H6P81_016949</name>
</gene>
<proteinExistence type="predicted"/>
<evidence type="ECO:0000313" key="2">
    <source>
        <dbReference type="EMBL" id="KAG9441095.1"/>
    </source>
</evidence>
<feature type="transmembrane region" description="Helical" evidence="1">
    <location>
        <begin position="118"/>
        <end position="134"/>
    </location>
</feature>
<protein>
    <submittedName>
        <fullName evidence="2">Uncharacterized protein</fullName>
    </submittedName>
</protein>
<organism evidence="2 3">
    <name type="scientific">Aristolochia fimbriata</name>
    <name type="common">White veined hardy Dutchman's pipe vine</name>
    <dbReference type="NCBI Taxonomy" id="158543"/>
    <lineage>
        <taxon>Eukaryota</taxon>
        <taxon>Viridiplantae</taxon>
        <taxon>Streptophyta</taxon>
        <taxon>Embryophyta</taxon>
        <taxon>Tracheophyta</taxon>
        <taxon>Spermatophyta</taxon>
        <taxon>Magnoliopsida</taxon>
        <taxon>Magnoliidae</taxon>
        <taxon>Piperales</taxon>
        <taxon>Aristolochiaceae</taxon>
        <taxon>Aristolochia</taxon>
    </lineage>
</organism>
<reference evidence="2 3" key="1">
    <citation type="submission" date="2021-07" db="EMBL/GenBank/DDBJ databases">
        <title>The Aristolochia fimbriata genome: insights into angiosperm evolution, floral development and chemical biosynthesis.</title>
        <authorList>
            <person name="Jiao Y."/>
        </authorList>
    </citation>
    <scope>NUCLEOTIDE SEQUENCE [LARGE SCALE GENOMIC DNA]</scope>
    <source>
        <strain evidence="2">IBCAS-2021</strain>
        <tissue evidence="2">Leaf</tissue>
    </source>
</reference>
<name>A0AAV7DWR9_ARIFI</name>